<keyword evidence="10" id="KW-1185">Reference proteome</keyword>
<name>A0A2S5R9U0_9PROT</name>
<dbReference type="SUPFAM" id="SSF109998">
    <property type="entry name" value="Triger factor/SurA peptide-binding domain-like"/>
    <property type="match status" value="1"/>
</dbReference>
<dbReference type="Pfam" id="PF13624">
    <property type="entry name" value="SurA_N_3"/>
    <property type="match status" value="1"/>
</dbReference>
<sequence>MLMKNEYEYTFIMFKAKNSPFVIGLFVLLAIALSMGSPFIRVSDLWESAVITVGKTKIYEEEFRKLFSQKVRAIGVLKASGSLNSLHNETQYILEEIVKDVALREEIRTLDLHVSDQYIKRLITRYPEFQDGNNQFSERKFRETLKNLSLGLKEFFRIEKERISKQRLQRALLSQVHTPPILKSYVGKAVTQRRKIRWKEYQASSFEEIPGHPTVEELREFYQKKEKIKAPSCKRVVFLRIPPHPKSDQDMVKVEEELSAGESLEMIGKKLDLQYKLLTVRRLKDLDALMSDKKTQNLKELAYQKIVRMEPGNDPEILQGAQGTYLIQVQRIEPERLLSFEEAKPLLKTRWLKIARRKLAKVQALKDQNKSKINFMKSGYITWLSDHKNVPEIVWNAGFKMAPREFRTLEDRDSIWSVYLEEIEEMYKTSEQLQEIELLLQEEWKTKAWYSYIQGLVKQFQVEIDFDRIRKILRSRKKE</sequence>
<dbReference type="PANTHER" id="PTHR47529:SF1">
    <property type="entry name" value="PERIPLASMIC CHAPERONE PPID"/>
    <property type="match status" value="1"/>
</dbReference>
<comment type="similarity">
    <text evidence="7">Belongs to the PpiD chaperone family.</text>
</comment>
<dbReference type="GO" id="GO:0003755">
    <property type="term" value="F:peptidyl-prolyl cis-trans isomerase activity"/>
    <property type="evidence" value="ECO:0007669"/>
    <property type="project" value="InterPro"/>
</dbReference>
<dbReference type="AlphaFoldDB" id="A0A2S5R9U0"/>
<evidence type="ECO:0000259" key="8">
    <source>
        <dbReference type="Pfam" id="PF13145"/>
    </source>
</evidence>
<keyword evidence="4" id="KW-1133">Transmembrane helix</keyword>
<dbReference type="GO" id="GO:0005886">
    <property type="term" value="C:plasma membrane"/>
    <property type="evidence" value="ECO:0007669"/>
    <property type="project" value="UniProtKB-SubCell"/>
</dbReference>
<feature type="domain" description="PpiC" evidence="8">
    <location>
        <begin position="213"/>
        <end position="345"/>
    </location>
</feature>
<evidence type="ECO:0000256" key="5">
    <source>
        <dbReference type="ARBA" id="ARBA00023136"/>
    </source>
</evidence>
<evidence type="ECO:0000256" key="1">
    <source>
        <dbReference type="ARBA" id="ARBA00004401"/>
    </source>
</evidence>
<dbReference type="PANTHER" id="PTHR47529">
    <property type="entry name" value="PEPTIDYL-PROLYL CIS-TRANS ISOMERASE D"/>
    <property type="match status" value="1"/>
</dbReference>
<evidence type="ECO:0000256" key="2">
    <source>
        <dbReference type="ARBA" id="ARBA00022475"/>
    </source>
</evidence>
<keyword evidence="3" id="KW-0812">Transmembrane</keyword>
<dbReference type="InterPro" id="IPR027304">
    <property type="entry name" value="Trigger_fact/SurA_dom_sf"/>
</dbReference>
<keyword evidence="5" id="KW-0472">Membrane</keyword>
<dbReference type="Proteomes" id="UP000239425">
    <property type="component" value="Unassembled WGS sequence"/>
</dbReference>
<evidence type="ECO:0000256" key="6">
    <source>
        <dbReference type="ARBA" id="ARBA00023186"/>
    </source>
</evidence>
<reference evidence="9 10" key="1">
    <citation type="submission" date="2017-11" db="EMBL/GenBank/DDBJ databases">
        <title>Comparative genomic analysis of Holospora spp., intranuclear symbionts of paramecia.</title>
        <authorList>
            <person name="Garushyants S.K."/>
            <person name="Beliavskaya A."/>
            <person name="Malko D.B."/>
            <person name="Logacheva M.D."/>
            <person name="Rautian M.S."/>
            <person name="Gelfand M.S."/>
        </authorList>
    </citation>
    <scope>NUCLEOTIDE SEQUENCE [LARGE SCALE GENOMIC DNA]</scope>
    <source>
        <strain evidence="10">02AZ16</strain>
    </source>
</reference>
<dbReference type="InterPro" id="IPR000297">
    <property type="entry name" value="PPIase_PpiC"/>
</dbReference>
<evidence type="ECO:0000313" key="9">
    <source>
        <dbReference type="EMBL" id="PPE03962.1"/>
    </source>
</evidence>
<evidence type="ECO:0000313" key="10">
    <source>
        <dbReference type="Proteomes" id="UP000239425"/>
    </source>
</evidence>
<dbReference type="OrthoDB" id="9768393at2"/>
<evidence type="ECO:0000256" key="3">
    <source>
        <dbReference type="ARBA" id="ARBA00022692"/>
    </source>
</evidence>
<comment type="subcellular location">
    <subcellularLocation>
        <location evidence="1">Cell membrane</location>
        <topology evidence="1">Single-pass type II membrane protein</topology>
    </subcellularLocation>
</comment>
<evidence type="ECO:0000256" key="4">
    <source>
        <dbReference type="ARBA" id="ARBA00022989"/>
    </source>
</evidence>
<keyword evidence="2" id="KW-1003">Cell membrane</keyword>
<organism evidence="9 10">
    <name type="scientific">Holospora curviuscula</name>
    <dbReference type="NCBI Taxonomy" id="1082868"/>
    <lineage>
        <taxon>Bacteria</taxon>
        <taxon>Pseudomonadati</taxon>
        <taxon>Pseudomonadota</taxon>
        <taxon>Alphaproteobacteria</taxon>
        <taxon>Holosporales</taxon>
        <taxon>Holosporaceae</taxon>
        <taxon>Holospora</taxon>
    </lineage>
</organism>
<dbReference type="EMBL" id="PHHC01000079">
    <property type="protein sequence ID" value="PPE03962.1"/>
    <property type="molecule type" value="Genomic_DNA"/>
</dbReference>
<dbReference type="RefSeq" id="WP_129591857.1">
    <property type="nucleotide sequence ID" value="NZ_PHHC01000079.1"/>
</dbReference>
<proteinExistence type="inferred from homology"/>
<keyword evidence="6" id="KW-0143">Chaperone</keyword>
<evidence type="ECO:0000256" key="7">
    <source>
        <dbReference type="ARBA" id="ARBA00038408"/>
    </source>
</evidence>
<dbReference type="InterPro" id="IPR052029">
    <property type="entry name" value="PpiD_chaperone"/>
</dbReference>
<protein>
    <submittedName>
        <fullName evidence="9">Periplasmic folding chaperone</fullName>
    </submittedName>
</protein>
<gene>
    <name evidence="9" type="ORF">HCUR_00497</name>
</gene>
<comment type="caution">
    <text evidence="9">The sequence shown here is derived from an EMBL/GenBank/DDBJ whole genome shotgun (WGS) entry which is preliminary data.</text>
</comment>
<dbReference type="Pfam" id="PF13145">
    <property type="entry name" value="Rotamase_2"/>
    <property type="match status" value="1"/>
</dbReference>
<accession>A0A2S5R9U0</accession>